<evidence type="ECO:0000313" key="1">
    <source>
        <dbReference type="EMBL" id="ORE00994.1"/>
    </source>
</evidence>
<accession>A0A1X0QMM3</accession>
<evidence type="ECO:0000313" key="2">
    <source>
        <dbReference type="EMBL" id="ORE00999.1"/>
    </source>
</evidence>
<reference evidence="1" key="1">
    <citation type="journal article" date="2016" name="Proc. Natl. Acad. Sci. U.S.A.">
        <title>Lipid metabolic changes in an early divergent fungus govern the establishment of a mutualistic symbiosis with endobacteria.</title>
        <authorList>
            <person name="Lastovetsky O.A."/>
            <person name="Gaspar M.L."/>
            <person name="Mondo S.J."/>
            <person name="LaButti K.M."/>
            <person name="Sandor L."/>
            <person name="Grigoriev I.V."/>
            <person name="Henry S.A."/>
            <person name="Pawlowska T.E."/>
        </authorList>
    </citation>
    <scope>NUCLEOTIDE SEQUENCE [LARGE SCALE GENOMIC DNA]</scope>
    <source>
        <strain evidence="1">ATCC 52814</strain>
    </source>
</reference>
<dbReference type="EMBL" id="KV922204">
    <property type="protein sequence ID" value="ORE00994.1"/>
    <property type="molecule type" value="Genomic_DNA"/>
</dbReference>
<dbReference type="OrthoDB" id="2286358at2759"/>
<protein>
    <submittedName>
        <fullName evidence="1">Uncharacterized protein</fullName>
    </submittedName>
</protein>
<dbReference type="AlphaFoldDB" id="A0A1X0QMM3"/>
<dbReference type="Proteomes" id="UP000242414">
    <property type="component" value="Unassembled WGS sequence"/>
</dbReference>
<gene>
    <name evidence="2" type="ORF">BCV72DRAFT_237156</name>
    <name evidence="1" type="ORF">BCV72DRAFT_237160</name>
</gene>
<dbReference type="VEuPathDB" id="FungiDB:BCV72DRAFT_237160"/>
<organism evidence="1">
    <name type="scientific">Rhizopus microsporus var. microsporus</name>
    <dbReference type="NCBI Taxonomy" id="86635"/>
    <lineage>
        <taxon>Eukaryota</taxon>
        <taxon>Fungi</taxon>
        <taxon>Fungi incertae sedis</taxon>
        <taxon>Mucoromycota</taxon>
        <taxon>Mucoromycotina</taxon>
        <taxon>Mucoromycetes</taxon>
        <taxon>Mucorales</taxon>
        <taxon>Mucorineae</taxon>
        <taxon>Rhizopodaceae</taxon>
        <taxon>Rhizopus</taxon>
    </lineage>
</organism>
<sequence length="205" mass="23276">MLIDPATGRQIIWGFMLENAYFTEFDKANHAIIEKAYSQRKRKQTSHYVVIRDSHLSSPVKVYFGVEQVHLRMPGTRYYVKRVLTKPAPQEVMMLSPNRTLSTVSASGFPFNERLILPDYSNLFQGYSGLSECYVNLPANSYQYDVEQDSAYALTSDALTPDTNVAWPNLPDPISWYVSHGVFSYAGLKAPLLTETNDDLMQAFV</sequence>
<proteinExistence type="predicted"/>
<dbReference type="VEuPathDB" id="FungiDB:BCV72DRAFT_237156"/>
<dbReference type="EMBL" id="KV922203">
    <property type="protein sequence ID" value="ORE00999.1"/>
    <property type="molecule type" value="Genomic_DNA"/>
</dbReference>
<name>A0A1X0QMM3_RHIZD</name>